<evidence type="ECO:0000313" key="2">
    <source>
        <dbReference type="EMBL" id="CAG9292520.1"/>
    </source>
</evidence>
<accession>A0A8J9X9K9</accession>
<proteinExistence type="predicted"/>
<dbReference type="AlphaFoldDB" id="A0A8J9X9K9"/>
<keyword evidence="1" id="KW-0732">Signal</keyword>
<dbReference type="Proteomes" id="UP000836788">
    <property type="component" value="Chromosome 7"/>
</dbReference>
<name>A0A8J9X9K9_PHATR</name>
<evidence type="ECO:0008006" key="3">
    <source>
        <dbReference type="Google" id="ProtNLM"/>
    </source>
</evidence>
<evidence type="ECO:0000256" key="1">
    <source>
        <dbReference type="SAM" id="SignalP"/>
    </source>
</evidence>
<feature type="signal peptide" evidence="1">
    <location>
        <begin position="1"/>
        <end position="21"/>
    </location>
</feature>
<gene>
    <name evidence="2" type="ORF">PTTT1_LOCUS49078</name>
</gene>
<dbReference type="EMBL" id="OU594948">
    <property type="protein sequence ID" value="CAG9292520.1"/>
    <property type="molecule type" value="Genomic_DNA"/>
</dbReference>
<feature type="chain" id="PRO_5035449963" description="Plastid lipid-associated protein/fibrillin conserved domain-containing protein" evidence="1">
    <location>
        <begin position="22"/>
        <end position="265"/>
    </location>
</feature>
<protein>
    <recommendedName>
        <fullName evidence="3">Plastid lipid-associated protein/fibrillin conserved domain-containing protein</fullName>
    </recommendedName>
</protein>
<organism evidence="2">
    <name type="scientific">Phaeodactylum tricornutum</name>
    <name type="common">Diatom</name>
    <dbReference type="NCBI Taxonomy" id="2850"/>
    <lineage>
        <taxon>Eukaryota</taxon>
        <taxon>Sar</taxon>
        <taxon>Stramenopiles</taxon>
        <taxon>Ochrophyta</taxon>
        <taxon>Bacillariophyta</taxon>
        <taxon>Bacillariophyceae</taxon>
        <taxon>Bacillariophycidae</taxon>
        <taxon>Naviculales</taxon>
        <taxon>Phaeodactylaceae</taxon>
        <taxon>Phaeodactylum</taxon>
    </lineage>
</organism>
<reference evidence="2" key="1">
    <citation type="submission" date="2022-02" db="EMBL/GenBank/DDBJ databases">
        <authorList>
            <person name="Giguere J D."/>
        </authorList>
    </citation>
    <scope>NUCLEOTIDE SEQUENCE</scope>
    <source>
        <strain evidence="2">CCAP 1055/1</strain>
    </source>
</reference>
<sequence length="265" mass="28833">MSPSSSLALILLILTRKETLALQSIPSEGLLRPSAELLSRRTLISSVASTAILFTSTISYAETNDRSDLLRAISRKASDEEVIGIIENLQDPSGGKATFYPDRLEGQWELIWSYKAEAFSPLLKLPEPFRPESYQYLGSAAAQEVGDGRIAQGLTGGILGKSQLWLSSGAVPFEDDPSVLEIQPPFRFQLGGKYGSGVPKKMIVESGSDAEFRQVNGRSKEEQAAGKNQYQQMYLENIGPGSLRVSSVIAGDPVIVGEIFVHRKL</sequence>